<dbReference type="HOGENOM" id="CLU_431320_0_0_5"/>
<dbReference type="KEGG" id="hba:Hbal_2505"/>
<reference evidence="2" key="1">
    <citation type="journal article" date="2011" name="J. Bacteriol.">
        <title>Genome sequences of eight morphologically diverse alphaproteobacteria.</title>
        <authorList>
            <consortium name="US DOE Joint Genome Institute"/>
            <person name="Brown P.J."/>
            <person name="Kysela D.T."/>
            <person name="Buechlein A."/>
            <person name="Hemmerich C."/>
            <person name="Brun Y.V."/>
        </authorList>
    </citation>
    <scope>NUCLEOTIDE SEQUENCE [LARGE SCALE GENOMIC DNA]</scope>
    <source>
        <strain evidence="2">ATCC 49814 / DSM 5838 / IFAM 1418</strain>
    </source>
</reference>
<sequence length="615" mass="70281">MSQLSRRLFLSGVSCLPLQGIMKATAMPAMPVDGERKVPEWALLQRQLLDEMSDACVLFYNKYFDERGYFLCYERWGANDGPDDAIENLNNWPQLHALGGKEVVKDLYTHGWEGHLRQFTQAKTSQIEIARDGMLYKEFNVQFDWQHLAEELTVFNVMPASDPYNQANTKRIRRFAGLYMGEDEAAQNWDPKHKIIKSMMNGSRGPMLRDATALDWAGEYFEVGDRFFMEHGETTYEETLDHYREYTEVVGDHPLNLLSTTLALNAFMLTQEPKYKKWLLEYVDAWAERAEKNDGILPSNIGLDGEIGSATNGKWYGGTYGWGFSPIDTTTGERVNRNRVLRTIVGFFNAYLLTGEDKYLQTWRRLLDEINAQKRTQNGILQTPTQYGDDGWYGWKDGLNESNRLDIWWFSMKKSDRKLAPDHPWIAFLEGRNEAWPVQALRQDISQVVRCVDSIHEDTSTPDSRLADGVLKSNPATITALMHQTMGAIHIGRPAWSKSSAYIGGSPLYARVRHFDPERKRAGLPEDMAALVTEMTDDMTALIIVNTGMVFDRDIVIQGGGYGEHQINSITVNGESKKVDQSYLRLKVPAHSSITIQMQMSRYKNSPTLLFPWDR</sequence>
<dbReference type="Proteomes" id="UP000002745">
    <property type="component" value="Chromosome"/>
</dbReference>
<dbReference type="eggNOG" id="ENOG502Z9IC">
    <property type="taxonomic scope" value="Bacteria"/>
</dbReference>
<dbReference type="GO" id="GO:0005975">
    <property type="term" value="P:carbohydrate metabolic process"/>
    <property type="evidence" value="ECO:0007669"/>
    <property type="project" value="InterPro"/>
</dbReference>
<keyword evidence="2" id="KW-1185">Reference proteome</keyword>
<dbReference type="SUPFAM" id="SSF48208">
    <property type="entry name" value="Six-hairpin glycosidases"/>
    <property type="match status" value="1"/>
</dbReference>
<gene>
    <name evidence="1" type="ordered locus">Hbal_2505</name>
</gene>
<proteinExistence type="predicted"/>
<evidence type="ECO:0000313" key="1">
    <source>
        <dbReference type="EMBL" id="ACT60180.1"/>
    </source>
</evidence>
<name>C6XP00_HIRBI</name>
<protein>
    <submittedName>
        <fullName evidence="1">Uncharacterized protein</fullName>
    </submittedName>
</protein>
<accession>C6XP00</accession>
<dbReference type="InterPro" id="IPR058347">
    <property type="entry name" value="DUF8034"/>
</dbReference>
<dbReference type="EMBL" id="CP001678">
    <property type="protein sequence ID" value="ACT60180.1"/>
    <property type="molecule type" value="Genomic_DNA"/>
</dbReference>
<dbReference type="InterPro" id="IPR008928">
    <property type="entry name" value="6-hairpin_glycosidase_sf"/>
</dbReference>
<dbReference type="Pfam" id="PF26099">
    <property type="entry name" value="DUF8034"/>
    <property type="match status" value="2"/>
</dbReference>
<dbReference type="RefSeq" id="WP_015828330.1">
    <property type="nucleotide sequence ID" value="NC_012982.1"/>
</dbReference>
<evidence type="ECO:0000313" key="2">
    <source>
        <dbReference type="Proteomes" id="UP000002745"/>
    </source>
</evidence>
<dbReference type="STRING" id="582402.Hbal_2505"/>
<organism evidence="1 2">
    <name type="scientific">Hirschia baltica (strain ATCC 49814 / DSM 5838 / IFAM 1418)</name>
    <dbReference type="NCBI Taxonomy" id="582402"/>
    <lineage>
        <taxon>Bacteria</taxon>
        <taxon>Pseudomonadati</taxon>
        <taxon>Pseudomonadota</taxon>
        <taxon>Alphaproteobacteria</taxon>
        <taxon>Hyphomonadales</taxon>
        <taxon>Hyphomonadaceae</taxon>
        <taxon>Hirschia</taxon>
    </lineage>
</organism>
<dbReference type="AlphaFoldDB" id="C6XP00"/>